<dbReference type="Pfam" id="PF03140">
    <property type="entry name" value="DUF247"/>
    <property type="match status" value="1"/>
</dbReference>
<name>A0A314ZEG5_PRUYE</name>
<dbReference type="AlphaFoldDB" id="A0A314ZEG5"/>
<dbReference type="EMBL" id="PJQY01000168">
    <property type="protein sequence ID" value="PQQ16990.1"/>
    <property type="molecule type" value="Genomic_DNA"/>
</dbReference>
<dbReference type="InterPro" id="IPR004158">
    <property type="entry name" value="DUF247_pln"/>
</dbReference>
<proteinExistence type="predicted"/>
<protein>
    <submittedName>
        <fullName evidence="1">UPF0481 protein</fullName>
    </submittedName>
</protein>
<keyword evidence="2" id="KW-1185">Reference proteome</keyword>
<accession>A0A314ZEG5</accession>
<evidence type="ECO:0000313" key="2">
    <source>
        <dbReference type="Proteomes" id="UP000250321"/>
    </source>
</evidence>
<dbReference type="Proteomes" id="UP000250321">
    <property type="component" value="Unassembled WGS sequence"/>
</dbReference>
<dbReference type="PANTHER" id="PTHR31170">
    <property type="entry name" value="BNAC04G53230D PROTEIN"/>
    <property type="match status" value="1"/>
</dbReference>
<sequence length="102" mass="12131">MMVVDGCFIVELFRKYAREVPIDDDDPVFNTSWMQSALRKDLFLLENQLSWKVIDCLFQHTKEKVTRIRSSTSVCFKFFEVSAFCRIHTLTDHWKLSIYLMA</sequence>
<comment type="caution">
    <text evidence="1">The sequence shown here is derived from an EMBL/GenBank/DDBJ whole genome shotgun (WGS) entry which is preliminary data.</text>
</comment>
<dbReference type="OrthoDB" id="1184974at2759"/>
<evidence type="ECO:0000313" key="1">
    <source>
        <dbReference type="EMBL" id="PQQ16990.1"/>
    </source>
</evidence>
<organism evidence="1 2">
    <name type="scientific">Prunus yedoensis var. nudiflora</name>
    <dbReference type="NCBI Taxonomy" id="2094558"/>
    <lineage>
        <taxon>Eukaryota</taxon>
        <taxon>Viridiplantae</taxon>
        <taxon>Streptophyta</taxon>
        <taxon>Embryophyta</taxon>
        <taxon>Tracheophyta</taxon>
        <taxon>Spermatophyta</taxon>
        <taxon>Magnoliopsida</taxon>
        <taxon>eudicotyledons</taxon>
        <taxon>Gunneridae</taxon>
        <taxon>Pentapetalae</taxon>
        <taxon>rosids</taxon>
        <taxon>fabids</taxon>
        <taxon>Rosales</taxon>
        <taxon>Rosaceae</taxon>
        <taxon>Amygdaloideae</taxon>
        <taxon>Amygdaleae</taxon>
        <taxon>Prunus</taxon>
    </lineage>
</organism>
<dbReference type="PANTHER" id="PTHR31170:SF17">
    <property type="match status" value="1"/>
</dbReference>
<gene>
    <name evidence="1" type="ORF">Pyn_02842</name>
</gene>
<reference evidence="1 2" key="1">
    <citation type="submission" date="2018-02" db="EMBL/GenBank/DDBJ databases">
        <title>Draft genome of wild Prunus yedoensis var. nudiflora.</title>
        <authorList>
            <person name="Baek S."/>
            <person name="Kim J.-H."/>
            <person name="Choi K."/>
            <person name="Kim G.-B."/>
            <person name="Cho A."/>
            <person name="Jang H."/>
            <person name="Shin C.-H."/>
            <person name="Yu H.-J."/>
            <person name="Mun J.-H."/>
        </authorList>
    </citation>
    <scope>NUCLEOTIDE SEQUENCE [LARGE SCALE GENOMIC DNA]</scope>
    <source>
        <strain evidence="2">cv. Jeju island</strain>
        <tissue evidence="1">Leaf</tissue>
    </source>
</reference>